<accession>A0A1H2PUT9</accession>
<comment type="function">
    <text evidence="3">Protein-arginine rhamnosyltransferase that catalyzes the transfer of a single rhamnose to elongation factor P (EF-P) on 'Lys-32', a modification required for EF-P-dependent rescue of polyproline stalled ribosomes.</text>
</comment>
<name>A0A1H2PUT9_9BURK</name>
<dbReference type="AlphaFoldDB" id="A0A1H2PUT9"/>
<keyword evidence="2" id="KW-0808">Transferase</keyword>
<dbReference type="STRING" id="1770053.SAMN05216551_11497"/>
<gene>
    <name evidence="8" type="ORF">SAMN05216551_11497</name>
</gene>
<evidence type="ECO:0000256" key="3">
    <source>
        <dbReference type="ARBA" id="ARBA00024303"/>
    </source>
</evidence>
<evidence type="ECO:0000313" key="9">
    <source>
        <dbReference type="Proteomes" id="UP000243719"/>
    </source>
</evidence>
<dbReference type="RefSeq" id="WP_235838046.1">
    <property type="nucleotide sequence ID" value="NZ_FNLO01000014.1"/>
</dbReference>
<dbReference type="InterPro" id="IPR016633">
    <property type="entry name" value="EarP"/>
</dbReference>
<keyword evidence="1" id="KW-0328">Glycosyltransferase</keyword>
<comment type="similarity">
    <text evidence="4">Belongs to the glycosyltransferase 104 family.</text>
</comment>
<dbReference type="PIRSF" id="PIRSF015557">
    <property type="entry name" value="UCP015557"/>
    <property type="match status" value="1"/>
</dbReference>
<reference evidence="9" key="1">
    <citation type="submission" date="2016-09" db="EMBL/GenBank/DDBJ databases">
        <authorList>
            <person name="Varghese N."/>
            <person name="Submissions S."/>
        </authorList>
    </citation>
    <scope>NUCLEOTIDE SEQUENCE [LARGE SCALE GENOMIC DNA]</scope>
    <source>
        <strain evidence="9">JS23</strain>
    </source>
</reference>
<dbReference type="Pfam" id="PF10093">
    <property type="entry name" value="EarP"/>
    <property type="match status" value="1"/>
</dbReference>
<evidence type="ECO:0000256" key="2">
    <source>
        <dbReference type="ARBA" id="ARBA00022679"/>
    </source>
</evidence>
<evidence type="ECO:0000256" key="7">
    <source>
        <dbReference type="ARBA" id="ARBA00048472"/>
    </source>
</evidence>
<proteinExistence type="inferred from homology"/>
<protein>
    <recommendedName>
        <fullName evidence="5">Protein-arginine rhamnosyltransferase</fullName>
    </recommendedName>
    <alternativeName>
        <fullName evidence="6">EF-P arginine rhamnosyltransferase</fullName>
    </alternativeName>
</protein>
<dbReference type="GO" id="GO:0106361">
    <property type="term" value="F:protein-arginine rhamnosyltransferase activity"/>
    <property type="evidence" value="ECO:0007669"/>
    <property type="project" value="InterPro"/>
</dbReference>
<sequence>MPLPGRRCDLFCRVVDNFGDAGVCWRLARQLAREHGWQVRLIIDDAVPLRALAGPVDAPSGLAVGAGSVQVVPWRDTVRADPSVEVVIEAFACALPSAYEASLAAAARAKPAVWLNLEYLSAETWTTALHGCASPHPRLPLSKTFFFPGFDVGSGGLLVEADLGARFAAVDADRAGTWRALGLAGAPPQADSRLVSLFAYENPSLPSLLDAWRHAGAPTVLLVPESRASAGVAAALGQPLAAGAVARRDALTVHALPFLRQDDYDRLLRLADLNFVRGEDSFVRAQLAGRPFCWQIYPQDDGAHLPKLDAFLQRYTAGLDEAVASAIIACFESWNRPEQAARAGLAWRNADAHLPGWRRHAAQWAERLGGQAGLAAKLVEFTEERL</sequence>
<dbReference type="EMBL" id="FNLO01000014">
    <property type="protein sequence ID" value="SDV51001.1"/>
    <property type="molecule type" value="Genomic_DNA"/>
</dbReference>
<keyword evidence="9" id="KW-1185">Reference proteome</keyword>
<evidence type="ECO:0000256" key="1">
    <source>
        <dbReference type="ARBA" id="ARBA00022676"/>
    </source>
</evidence>
<comment type="catalytic activity">
    <reaction evidence="7">
        <text>dTDP-beta-L-rhamnose + L-arginyl-[protein] = N(omega)-(alpha-L-rhamnosyl)-L-arginyl-[protein] + dTDP + H(+)</text>
        <dbReference type="Rhea" id="RHEA:66692"/>
        <dbReference type="Rhea" id="RHEA-COMP:10532"/>
        <dbReference type="Rhea" id="RHEA-COMP:17096"/>
        <dbReference type="ChEBI" id="CHEBI:15378"/>
        <dbReference type="ChEBI" id="CHEBI:29965"/>
        <dbReference type="ChEBI" id="CHEBI:57510"/>
        <dbReference type="ChEBI" id="CHEBI:58369"/>
        <dbReference type="ChEBI" id="CHEBI:167445"/>
    </reaction>
    <physiologicalReaction direction="left-to-right" evidence="7">
        <dbReference type="Rhea" id="RHEA:66693"/>
    </physiologicalReaction>
</comment>
<dbReference type="Proteomes" id="UP000243719">
    <property type="component" value="Unassembled WGS sequence"/>
</dbReference>
<evidence type="ECO:0000313" key="8">
    <source>
        <dbReference type="EMBL" id="SDV51001.1"/>
    </source>
</evidence>
<dbReference type="NCBIfam" id="TIGR03837">
    <property type="entry name" value="efp_Arg_rhamno"/>
    <property type="match status" value="1"/>
</dbReference>
<evidence type="ECO:0000256" key="4">
    <source>
        <dbReference type="ARBA" id="ARBA00024346"/>
    </source>
</evidence>
<evidence type="ECO:0000256" key="5">
    <source>
        <dbReference type="ARBA" id="ARBA00024416"/>
    </source>
</evidence>
<evidence type="ECO:0000256" key="6">
    <source>
        <dbReference type="ARBA" id="ARBA00030025"/>
    </source>
</evidence>
<organism evidence="8 9">
    <name type="scientific">Chitinasiproducens palmae</name>
    <dbReference type="NCBI Taxonomy" id="1770053"/>
    <lineage>
        <taxon>Bacteria</taxon>
        <taxon>Pseudomonadati</taxon>
        <taxon>Pseudomonadota</taxon>
        <taxon>Betaproteobacteria</taxon>
        <taxon>Burkholderiales</taxon>
        <taxon>Burkholderiaceae</taxon>
        <taxon>Chitinasiproducens</taxon>
    </lineage>
</organism>